<protein>
    <submittedName>
        <fullName evidence="2">Uncharacterized protein</fullName>
    </submittedName>
</protein>
<dbReference type="Proteomes" id="UP000585474">
    <property type="component" value="Unassembled WGS sequence"/>
</dbReference>
<evidence type="ECO:0000256" key="1">
    <source>
        <dbReference type="SAM" id="MobiDB-lite"/>
    </source>
</evidence>
<keyword evidence="3" id="KW-1185">Reference proteome</keyword>
<sequence length="214" mass="22696">MGSLNYPEEIHSSGSDPASSDDNSLIARLVSSAAGPSSSSLCYDGGDSFYDGPATDIIHIEDYVEDSTSALVPNKASPTSSEPNKGVALGWLILWCPIPVKPFSLSCLMPPHPWSSKDVDPAGSSEGATLFVGMNAKVLSSTALDALGEEVLPRSSTDWRRSVQHGKLRQKLSHLKVHAKKAEGEAKSALKETSRLKLHLAPAQEEVACSELLA</sequence>
<evidence type="ECO:0000313" key="2">
    <source>
        <dbReference type="EMBL" id="GFY96803.1"/>
    </source>
</evidence>
<comment type="caution">
    <text evidence="2">The sequence shown here is derived from an EMBL/GenBank/DDBJ whole genome shotgun (WGS) entry which is preliminary data.</text>
</comment>
<dbReference type="AlphaFoldDB" id="A0A7J0FDY8"/>
<evidence type="ECO:0000313" key="3">
    <source>
        <dbReference type="Proteomes" id="UP000585474"/>
    </source>
</evidence>
<accession>A0A7J0FDY8</accession>
<feature type="compositionally biased region" description="Polar residues" evidence="1">
    <location>
        <begin position="12"/>
        <end position="22"/>
    </location>
</feature>
<reference evidence="2 3" key="1">
    <citation type="submission" date="2019-07" db="EMBL/GenBank/DDBJ databases">
        <title>De Novo Assembly of kiwifruit Actinidia rufa.</title>
        <authorList>
            <person name="Sugita-Konishi S."/>
            <person name="Sato K."/>
            <person name="Mori E."/>
            <person name="Abe Y."/>
            <person name="Kisaki G."/>
            <person name="Hamano K."/>
            <person name="Suezawa K."/>
            <person name="Otani M."/>
            <person name="Fukuda T."/>
            <person name="Manabe T."/>
            <person name="Gomi K."/>
            <person name="Tabuchi M."/>
            <person name="Akimitsu K."/>
            <person name="Kataoka I."/>
        </authorList>
    </citation>
    <scope>NUCLEOTIDE SEQUENCE [LARGE SCALE GENOMIC DNA]</scope>
    <source>
        <strain evidence="3">cv. Fuchu</strain>
    </source>
</reference>
<feature type="region of interest" description="Disordered" evidence="1">
    <location>
        <begin position="1"/>
        <end position="22"/>
    </location>
</feature>
<name>A0A7J0FDY8_9ERIC</name>
<dbReference type="EMBL" id="BJWL01000011">
    <property type="protein sequence ID" value="GFY96803.1"/>
    <property type="molecule type" value="Genomic_DNA"/>
</dbReference>
<proteinExistence type="predicted"/>
<organism evidence="2 3">
    <name type="scientific">Actinidia rufa</name>
    <dbReference type="NCBI Taxonomy" id="165716"/>
    <lineage>
        <taxon>Eukaryota</taxon>
        <taxon>Viridiplantae</taxon>
        <taxon>Streptophyta</taxon>
        <taxon>Embryophyta</taxon>
        <taxon>Tracheophyta</taxon>
        <taxon>Spermatophyta</taxon>
        <taxon>Magnoliopsida</taxon>
        <taxon>eudicotyledons</taxon>
        <taxon>Gunneridae</taxon>
        <taxon>Pentapetalae</taxon>
        <taxon>asterids</taxon>
        <taxon>Ericales</taxon>
        <taxon>Actinidiaceae</taxon>
        <taxon>Actinidia</taxon>
    </lineage>
</organism>
<gene>
    <name evidence="2" type="ORF">Acr_11g0011090</name>
</gene>